<evidence type="ECO:0000256" key="1">
    <source>
        <dbReference type="RuleBase" id="RU364032"/>
    </source>
</evidence>
<feature type="domain" description="Nrap protein" evidence="3">
    <location>
        <begin position="141"/>
        <end position="288"/>
    </location>
</feature>
<evidence type="ECO:0000259" key="3">
    <source>
        <dbReference type="Pfam" id="PF03813"/>
    </source>
</evidence>
<feature type="compositionally biased region" description="Polar residues" evidence="2">
    <location>
        <begin position="333"/>
        <end position="345"/>
    </location>
</feature>
<dbReference type="Pfam" id="PF17404">
    <property type="entry name" value="Nrap_D3"/>
    <property type="match status" value="1"/>
</dbReference>
<keyword evidence="1" id="KW-0539">Nucleus</keyword>
<accession>A0AAD9GD34</accession>
<feature type="compositionally biased region" description="Basic residues" evidence="2">
    <location>
        <begin position="1"/>
        <end position="17"/>
    </location>
</feature>
<dbReference type="GO" id="GO:0006364">
    <property type="term" value="P:rRNA processing"/>
    <property type="evidence" value="ECO:0007669"/>
    <property type="project" value="TreeGrafter"/>
</dbReference>
<dbReference type="Pfam" id="PF17405">
    <property type="entry name" value="Nrap_D4"/>
    <property type="match status" value="1"/>
</dbReference>
<dbReference type="Proteomes" id="UP001195914">
    <property type="component" value="Unassembled WGS sequence"/>
</dbReference>
<dbReference type="InterPro" id="IPR035082">
    <property type="entry name" value="Nrap_D1"/>
</dbReference>
<reference evidence="6" key="1">
    <citation type="journal article" date="2014" name="Nucleic Acids Res.">
        <title>The evolutionary dynamics of variant antigen genes in Babesia reveal a history of genomic innovation underlying host-parasite interaction.</title>
        <authorList>
            <person name="Jackson A.P."/>
            <person name="Otto T.D."/>
            <person name="Darby A."/>
            <person name="Ramaprasad A."/>
            <person name="Xia D."/>
            <person name="Echaide I.E."/>
            <person name="Farber M."/>
            <person name="Gahlot S."/>
            <person name="Gamble J."/>
            <person name="Gupta D."/>
            <person name="Gupta Y."/>
            <person name="Jackson L."/>
            <person name="Malandrin L."/>
            <person name="Malas T.B."/>
            <person name="Moussa E."/>
            <person name="Nair M."/>
            <person name="Reid A.J."/>
            <person name="Sanders M."/>
            <person name="Sharma J."/>
            <person name="Tracey A."/>
            <person name="Quail M.A."/>
            <person name="Weir W."/>
            <person name="Wastling J.M."/>
            <person name="Hall N."/>
            <person name="Willadsen P."/>
            <person name="Lingelbach K."/>
            <person name="Shiels B."/>
            <person name="Tait A."/>
            <person name="Berriman M."/>
            <person name="Allred D.R."/>
            <person name="Pain A."/>
        </authorList>
    </citation>
    <scope>NUCLEOTIDE SEQUENCE</scope>
    <source>
        <strain evidence="6">1802A</strain>
    </source>
</reference>
<dbReference type="PANTHER" id="PTHR17972:SF0">
    <property type="entry name" value="NUCLEOLAR PROTEIN 6"/>
    <property type="match status" value="1"/>
</dbReference>
<sequence length="1174" mass="133215">MPPTKRPRSRKTGRGRHAVGESNDHVALEDIVDSGIIYGASLPINRLNKLVKAEIVTADWENTNGEASHLGQLVINLRSFVKSLGKRRVTKEILGHPQYSTYFRVKFNACWSDFDYGPPIDFMVVGQGALGILDRMHPALDVSLKLEQSIFNSKDYINYRYINKRNAWMCCLYEDIITSLVKGCDSELLANIKDGSLTAELVYRERKVDLRLCLCVGDMIYRLFMLTHIDETTFKRVSLCPSKNNVRIPTTLKCTLNLVEPVPDIDLRPTPTYNCAIMEDLSREYLNSTLVGFFKKYAKMQGALALLKVWARTNGLKSFEVDATTDGSEHEQNGMSNSRKGESVTSADLIPSSIKNDLKRETLSSSVSSVHNDMIHQLCSNPDRETGLYFHNGMSGFIWAILLCHVAKCNEFPDEIEAFPLFLATVKFIGSMDINKFTYVFGKSIPITKGSDGIWNENITNGTGSEGHSGKNLHNLDNARKSQNGADISLPEFFMDKDMPLNVLYKMIFTFQEVIDVAKATLKATSNLSSPFLYNQLFGLHFNPHCHHDVKLIFKRCTDDSSFNIWELESADYLAAKLIFILEFGLQDRLHHAYFRKNLAGDLMVLIGLDDTIQRTTDIGPSVTSEECAFFRRFWHPLSETRSFNDGSISECLLWNVLESKDISLATGSHSLNHISGPNLNLRILNILLQCHFKKFKLVVINKWMASEGTEAMAEKKATENVILMELQLVECGNRIATEYRSKLMNVYNELNEILRSIDSIPLKVSNIYLCDPSFGYADVGEAKLRHKLLLGLESSAKWPDSEKAITGVKVSLGIAILKELYKCHNIKSRISENGDMELQLHGIKFSVSILCQKETHKIISRINNYDPHMDKKPSEDALNNVRDYYRSLQVDRCKVVALKNPSFTSSTQLCKAFCNSCQLPNSEFICEMLNCYIFSSHEFMLPSPHSGNVGFMRFLYLVAHYGWSEHPILLHNGTPLYHMLQMKKPATVPYLWISLPEDAYCIVPKMPSTMLSKRFVGQCQRFLDKIDRHFMKTICFNSFFEVESAGYDVIIEVENLYAKLKFSDRKESVKLSLDEAAYILDAFVVKLRNMYEGILEIAYNELEWRGIQNTAKNLQLYLKFVPLSCIPTNGPNSHGPQQVVIHEERSVFIPNFPAILNGISCLGEGLIRQIRFL</sequence>
<feature type="region of interest" description="Disordered" evidence="2">
    <location>
        <begin position="322"/>
        <end position="345"/>
    </location>
</feature>
<comment type="similarity">
    <text evidence="1">Belongs to the NRAP family.</text>
</comment>
<dbReference type="InterPro" id="IPR005554">
    <property type="entry name" value="NOL6/Upt22"/>
</dbReference>
<proteinExistence type="inferred from homology"/>
<dbReference type="GO" id="GO:0034456">
    <property type="term" value="C:UTP-C complex"/>
    <property type="evidence" value="ECO:0007669"/>
    <property type="project" value="TreeGrafter"/>
</dbReference>
<protein>
    <submittedName>
        <fullName evidence="6">Uncharacterized protein</fullName>
    </submittedName>
</protein>
<feature type="region of interest" description="Disordered" evidence="2">
    <location>
        <begin position="1"/>
        <end position="20"/>
    </location>
</feature>
<dbReference type="GO" id="GO:0006409">
    <property type="term" value="P:tRNA export from nucleus"/>
    <property type="evidence" value="ECO:0007669"/>
    <property type="project" value="TreeGrafter"/>
</dbReference>
<dbReference type="GO" id="GO:0003723">
    <property type="term" value="F:RNA binding"/>
    <property type="evidence" value="ECO:0007669"/>
    <property type="project" value="UniProtKB-KW"/>
</dbReference>
<organism evidence="6 7">
    <name type="scientific">Babesia divergens</name>
    <dbReference type="NCBI Taxonomy" id="32595"/>
    <lineage>
        <taxon>Eukaryota</taxon>
        <taxon>Sar</taxon>
        <taxon>Alveolata</taxon>
        <taxon>Apicomplexa</taxon>
        <taxon>Aconoidasida</taxon>
        <taxon>Piroplasmida</taxon>
        <taxon>Babesiidae</taxon>
        <taxon>Babesia</taxon>
    </lineage>
</organism>
<dbReference type="PANTHER" id="PTHR17972">
    <property type="entry name" value="NUCLEOLAR RNA-ASSOCIATED PROTEIN"/>
    <property type="match status" value="1"/>
</dbReference>
<feature type="domain" description="Nrap protein" evidence="5">
    <location>
        <begin position="739"/>
        <end position="879"/>
    </location>
</feature>
<dbReference type="GO" id="GO:0032040">
    <property type="term" value="C:small-subunit processome"/>
    <property type="evidence" value="ECO:0007669"/>
    <property type="project" value="TreeGrafter"/>
</dbReference>
<dbReference type="InterPro" id="IPR035368">
    <property type="entry name" value="Nrap_D3"/>
</dbReference>
<gene>
    <name evidence="6" type="ORF">X943_002452</name>
</gene>
<feature type="domain" description="Nrap protein" evidence="4">
    <location>
        <begin position="609"/>
        <end position="663"/>
    </location>
</feature>
<evidence type="ECO:0000259" key="5">
    <source>
        <dbReference type="Pfam" id="PF17405"/>
    </source>
</evidence>
<keyword evidence="1" id="KW-0694">RNA-binding</keyword>
<evidence type="ECO:0000259" key="4">
    <source>
        <dbReference type="Pfam" id="PF17404"/>
    </source>
</evidence>
<evidence type="ECO:0000313" key="7">
    <source>
        <dbReference type="Proteomes" id="UP001195914"/>
    </source>
</evidence>
<dbReference type="AlphaFoldDB" id="A0AAD9GD34"/>
<keyword evidence="7" id="KW-1185">Reference proteome</keyword>
<name>A0AAD9GD34_BABDI</name>
<evidence type="ECO:0000313" key="6">
    <source>
        <dbReference type="EMBL" id="KAK1936266.1"/>
    </source>
</evidence>
<dbReference type="EMBL" id="JAHBMH010000044">
    <property type="protein sequence ID" value="KAK1936266.1"/>
    <property type="molecule type" value="Genomic_DNA"/>
</dbReference>
<dbReference type="Pfam" id="PF03813">
    <property type="entry name" value="Nrap"/>
    <property type="match status" value="1"/>
</dbReference>
<evidence type="ECO:0000256" key="2">
    <source>
        <dbReference type="SAM" id="MobiDB-lite"/>
    </source>
</evidence>
<dbReference type="GO" id="GO:0032545">
    <property type="term" value="C:CURI complex"/>
    <property type="evidence" value="ECO:0007669"/>
    <property type="project" value="TreeGrafter"/>
</dbReference>
<comment type="subcellular location">
    <subcellularLocation>
        <location evidence="1">Nucleus</location>
        <location evidence="1">Nucleolus</location>
    </subcellularLocation>
</comment>
<comment type="caution">
    <text evidence="6">The sequence shown here is derived from an EMBL/GenBank/DDBJ whole genome shotgun (WGS) entry which is preliminary data.</text>
</comment>
<reference evidence="6" key="2">
    <citation type="submission" date="2021-05" db="EMBL/GenBank/DDBJ databases">
        <authorList>
            <person name="Pain A."/>
        </authorList>
    </citation>
    <scope>NUCLEOTIDE SEQUENCE</scope>
    <source>
        <strain evidence="6">1802A</strain>
    </source>
</reference>
<dbReference type="InterPro" id="IPR035369">
    <property type="entry name" value="Nrap_D4"/>
</dbReference>
<dbReference type="Gene3D" id="1.10.1410.10">
    <property type="match status" value="1"/>
</dbReference>